<sequence length="85" mass="9889">MNRFMVVRPLKVGIFQSITHEMDGTLSLEIKVFALFCCVEECRPAFSEKNNSILFCCWNLINMYLKLFGQLLFSCSSTRSIIYFT</sequence>
<evidence type="ECO:0000313" key="2">
    <source>
        <dbReference type="Proteomes" id="UP001056120"/>
    </source>
</evidence>
<reference evidence="1 2" key="2">
    <citation type="journal article" date="2022" name="Mol. Ecol. Resour.">
        <title>The genomes of chicory, endive, great burdock and yacon provide insights into Asteraceae paleo-polyploidization history and plant inulin production.</title>
        <authorList>
            <person name="Fan W."/>
            <person name="Wang S."/>
            <person name="Wang H."/>
            <person name="Wang A."/>
            <person name="Jiang F."/>
            <person name="Liu H."/>
            <person name="Zhao H."/>
            <person name="Xu D."/>
            <person name="Zhang Y."/>
        </authorList>
    </citation>
    <scope>NUCLEOTIDE SEQUENCE [LARGE SCALE GENOMIC DNA]</scope>
    <source>
        <strain evidence="2">cv. Yunnan</strain>
        <tissue evidence="1">Leaves</tissue>
    </source>
</reference>
<accession>A0ACB9KD64</accession>
<protein>
    <submittedName>
        <fullName evidence="1">Uncharacterized protein</fullName>
    </submittedName>
</protein>
<dbReference type="Proteomes" id="UP001056120">
    <property type="component" value="Linkage Group LG01"/>
</dbReference>
<keyword evidence="2" id="KW-1185">Reference proteome</keyword>
<reference evidence="2" key="1">
    <citation type="journal article" date="2022" name="Mol. Ecol. Resour.">
        <title>The genomes of chicory, endive, great burdock and yacon provide insights into Asteraceae palaeo-polyploidization history and plant inulin production.</title>
        <authorList>
            <person name="Fan W."/>
            <person name="Wang S."/>
            <person name="Wang H."/>
            <person name="Wang A."/>
            <person name="Jiang F."/>
            <person name="Liu H."/>
            <person name="Zhao H."/>
            <person name="Xu D."/>
            <person name="Zhang Y."/>
        </authorList>
    </citation>
    <scope>NUCLEOTIDE SEQUENCE [LARGE SCALE GENOMIC DNA]</scope>
    <source>
        <strain evidence="2">cv. Yunnan</strain>
    </source>
</reference>
<gene>
    <name evidence="1" type="ORF">L1987_04339</name>
</gene>
<evidence type="ECO:0000313" key="1">
    <source>
        <dbReference type="EMBL" id="KAI3830205.1"/>
    </source>
</evidence>
<name>A0ACB9KD64_9ASTR</name>
<organism evidence="1 2">
    <name type="scientific">Smallanthus sonchifolius</name>
    <dbReference type="NCBI Taxonomy" id="185202"/>
    <lineage>
        <taxon>Eukaryota</taxon>
        <taxon>Viridiplantae</taxon>
        <taxon>Streptophyta</taxon>
        <taxon>Embryophyta</taxon>
        <taxon>Tracheophyta</taxon>
        <taxon>Spermatophyta</taxon>
        <taxon>Magnoliopsida</taxon>
        <taxon>eudicotyledons</taxon>
        <taxon>Gunneridae</taxon>
        <taxon>Pentapetalae</taxon>
        <taxon>asterids</taxon>
        <taxon>campanulids</taxon>
        <taxon>Asterales</taxon>
        <taxon>Asteraceae</taxon>
        <taxon>Asteroideae</taxon>
        <taxon>Heliantheae alliance</taxon>
        <taxon>Millerieae</taxon>
        <taxon>Smallanthus</taxon>
    </lineage>
</organism>
<dbReference type="EMBL" id="CM042018">
    <property type="protein sequence ID" value="KAI3830205.1"/>
    <property type="molecule type" value="Genomic_DNA"/>
</dbReference>
<proteinExistence type="predicted"/>
<comment type="caution">
    <text evidence="1">The sequence shown here is derived from an EMBL/GenBank/DDBJ whole genome shotgun (WGS) entry which is preliminary data.</text>
</comment>